<dbReference type="InterPro" id="IPR049445">
    <property type="entry name" value="TetR_SbtR-like_C"/>
</dbReference>
<dbReference type="Gene3D" id="1.10.357.10">
    <property type="entry name" value="Tetracycline Repressor, domain 2"/>
    <property type="match status" value="1"/>
</dbReference>
<evidence type="ECO:0000256" key="1">
    <source>
        <dbReference type="ARBA" id="ARBA00023015"/>
    </source>
</evidence>
<dbReference type="Pfam" id="PF00440">
    <property type="entry name" value="TetR_N"/>
    <property type="match status" value="1"/>
</dbReference>
<dbReference type="PANTHER" id="PTHR30055:SF234">
    <property type="entry name" value="HTH-TYPE TRANSCRIPTIONAL REGULATOR BETI"/>
    <property type="match status" value="1"/>
</dbReference>
<keyword evidence="8" id="KW-1185">Reference proteome</keyword>
<dbReference type="PROSITE" id="PS50977">
    <property type="entry name" value="HTH_TETR_2"/>
    <property type="match status" value="1"/>
</dbReference>
<dbReference type="InterPro" id="IPR036271">
    <property type="entry name" value="Tet_transcr_reg_TetR-rel_C_sf"/>
</dbReference>
<dbReference type="InterPro" id="IPR009057">
    <property type="entry name" value="Homeodomain-like_sf"/>
</dbReference>
<dbReference type="InterPro" id="IPR001647">
    <property type="entry name" value="HTH_TetR"/>
</dbReference>
<dbReference type="PANTHER" id="PTHR30055">
    <property type="entry name" value="HTH-TYPE TRANSCRIPTIONAL REGULATOR RUTR"/>
    <property type="match status" value="1"/>
</dbReference>
<proteinExistence type="predicted"/>
<evidence type="ECO:0000256" key="3">
    <source>
        <dbReference type="ARBA" id="ARBA00023163"/>
    </source>
</evidence>
<feature type="compositionally biased region" description="Basic and acidic residues" evidence="5">
    <location>
        <begin position="200"/>
        <end position="210"/>
    </location>
</feature>
<keyword evidence="1" id="KW-0805">Transcription regulation</keyword>
<dbReference type="EMBL" id="JBHUCP010000001">
    <property type="protein sequence ID" value="MFD1527892.1"/>
    <property type="molecule type" value="Genomic_DNA"/>
</dbReference>
<evidence type="ECO:0000313" key="8">
    <source>
        <dbReference type="Proteomes" id="UP001597145"/>
    </source>
</evidence>
<dbReference type="Proteomes" id="UP001597145">
    <property type="component" value="Unassembled WGS sequence"/>
</dbReference>
<dbReference type="InterPro" id="IPR050109">
    <property type="entry name" value="HTH-type_TetR-like_transc_reg"/>
</dbReference>
<sequence>MHVQPRRADAQRNSARVVRAAILAFEEVGAAVSLDEVAQRAGVGIATLYRLFGGRDGLIREAFTTFFVEEVEPLALAARAAEDPGDALATALVRTLDAFATHRVLLGIARETGAVTVTVAERYLHQLGDVLVAAQRAGRVRPDITVRDLAAVVVMALATARADDPANADPRRYLALLMAGMRPSDDPLPPPASTGFGARATRDSRDCTSA</sequence>
<dbReference type="SUPFAM" id="SSF48498">
    <property type="entry name" value="Tetracyclin repressor-like, C-terminal domain"/>
    <property type="match status" value="1"/>
</dbReference>
<feature type="domain" description="HTH tetR-type" evidence="6">
    <location>
        <begin position="11"/>
        <end position="70"/>
    </location>
</feature>
<accession>A0ABW4FD56</accession>
<evidence type="ECO:0000259" key="6">
    <source>
        <dbReference type="PROSITE" id="PS50977"/>
    </source>
</evidence>
<evidence type="ECO:0000256" key="2">
    <source>
        <dbReference type="ARBA" id="ARBA00023125"/>
    </source>
</evidence>
<keyword evidence="2 4" id="KW-0238">DNA-binding</keyword>
<evidence type="ECO:0000256" key="5">
    <source>
        <dbReference type="SAM" id="MobiDB-lite"/>
    </source>
</evidence>
<dbReference type="Pfam" id="PF21597">
    <property type="entry name" value="TetR_C_43"/>
    <property type="match status" value="1"/>
</dbReference>
<gene>
    <name evidence="7" type="ORF">ACFSCY_00365</name>
</gene>
<name>A0ABW4FD56_9PSEU</name>
<reference evidence="8" key="1">
    <citation type="journal article" date="2019" name="Int. J. Syst. Evol. Microbiol.">
        <title>The Global Catalogue of Microorganisms (GCM) 10K type strain sequencing project: providing services to taxonomists for standard genome sequencing and annotation.</title>
        <authorList>
            <consortium name="The Broad Institute Genomics Platform"/>
            <consortium name="The Broad Institute Genome Sequencing Center for Infectious Disease"/>
            <person name="Wu L."/>
            <person name="Ma J."/>
        </authorList>
    </citation>
    <scope>NUCLEOTIDE SEQUENCE [LARGE SCALE GENOMIC DNA]</scope>
    <source>
        <strain evidence="8">JCM 12165</strain>
    </source>
</reference>
<keyword evidence="3" id="KW-0804">Transcription</keyword>
<feature type="region of interest" description="Disordered" evidence="5">
    <location>
        <begin position="182"/>
        <end position="210"/>
    </location>
</feature>
<comment type="caution">
    <text evidence="7">The sequence shown here is derived from an EMBL/GenBank/DDBJ whole genome shotgun (WGS) entry which is preliminary data.</text>
</comment>
<evidence type="ECO:0000313" key="7">
    <source>
        <dbReference type="EMBL" id="MFD1527892.1"/>
    </source>
</evidence>
<dbReference type="RefSeq" id="WP_343971811.1">
    <property type="nucleotide sequence ID" value="NZ_BAAAJG010000003.1"/>
</dbReference>
<organism evidence="7 8">
    <name type="scientific">Pseudonocardia aurantiaca</name>
    <dbReference type="NCBI Taxonomy" id="75290"/>
    <lineage>
        <taxon>Bacteria</taxon>
        <taxon>Bacillati</taxon>
        <taxon>Actinomycetota</taxon>
        <taxon>Actinomycetes</taxon>
        <taxon>Pseudonocardiales</taxon>
        <taxon>Pseudonocardiaceae</taxon>
        <taxon>Pseudonocardia</taxon>
    </lineage>
</organism>
<evidence type="ECO:0000256" key="4">
    <source>
        <dbReference type="PROSITE-ProRule" id="PRU00335"/>
    </source>
</evidence>
<protein>
    <submittedName>
        <fullName evidence="7">TetR/AcrR family transcriptional regulator</fullName>
    </submittedName>
</protein>
<feature type="DNA-binding region" description="H-T-H motif" evidence="4">
    <location>
        <begin position="33"/>
        <end position="52"/>
    </location>
</feature>
<dbReference type="SUPFAM" id="SSF46689">
    <property type="entry name" value="Homeodomain-like"/>
    <property type="match status" value="1"/>
</dbReference>